<evidence type="ECO:0000313" key="2">
    <source>
        <dbReference type="EMBL" id="AET03123.1"/>
    </source>
</evidence>
<reference evidence="3" key="3">
    <citation type="submission" date="2015-04" db="UniProtKB">
        <authorList>
            <consortium name="EnsemblPlants"/>
        </authorList>
    </citation>
    <scope>IDENTIFICATION</scope>
    <source>
        <strain evidence="3">cv. Jemalong A17</strain>
    </source>
</reference>
<name>G7LFE4_MEDTR</name>
<evidence type="ECO:0000259" key="1">
    <source>
        <dbReference type="Pfam" id="PF14576"/>
    </source>
</evidence>
<dbReference type="InterPro" id="IPR039299">
    <property type="entry name" value="SEOA"/>
</dbReference>
<gene>
    <name evidence="2" type="ordered locus">MTR_8g063020</name>
</gene>
<dbReference type="PANTHER" id="PTHR33232">
    <property type="entry name" value="PROTEIN SIEVE ELEMENT OCCLUSION B-LIKE"/>
    <property type="match status" value="1"/>
</dbReference>
<protein>
    <recommendedName>
        <fullName evidence="1">Sieve element occlusion N-terminal domain-containing protein</fullName>
    </recommendedName>
</protein>
<organism evidence="2 4">
    <name type="scientific">Medicago truncatula</name>
    <name type="common">Barrel medic</name>
    <name type="synonym">Medicago tribuloides</name>
    <dbReference type="NCBI Taxonomy" id="3880"/>
    <lineage>
        <taxon>Eukaryota</taxon>
        <taxon>Viridiplantae</taxon>
        <taxon>Streptophyta</taxon>
        <taxon>Embryophyta</taxon>
        <taxon>Tracheophyta</taxon>
        <taxon>Spermatophyta</taxon>
        <taxon>Magnoliopsida</taxon>
        <taxon>eudicotyledons</taxon>
        <taxon>Gunneridae</taxon>
        <taxon>Pentapetalae</taxon>
        <taxon>rosids</taxon>
        <taxon>fabids</taxon>
        <taxon>Fabales</taxon>
        <taxon>Fabaceae</taxon>
        <taxon>Papilionoideae</taxon>
        <taxon>50 kb inversion clade</taxon>
        <taxon>NPAAA clade</taxon>
        <taxon>Hologalegina</taxon>
        <taxon>IRL clade</taxon>
        <taxon>Trifolieae</taxon>
        <taxon>Medicago</taxon>
    </lineage>
</organism>
<dbReference type="HOGENOM" id="CLU_837765_0_0_1"/>
<dbReference type="PANTHER" id="PTHR33232:SF21">
    <property type="entry name" value="SIEVE ELEMENT OCCLUSION-RELATED"/>
    <property type="match status" value="1"/>
</dbReference>
<evidence type="ECO:0000313" key="4">
    <source>
        <dbReference type="Proteomes" id="UP000002051"/>
    </source>
</evidence>
<accession>G7LFE4</accession>
<proteinExistence type="predicted"/>
<reference evidence="2 4" key="1">
    <citation type="journal article" date="2011" name="Nature">
        <title>The Medicago genome provides insight into the evolution of rhizobial symbioses.</title>
        <authorList>
            <person name="Young N.D."/>
            <person name="Debelle F."/>
            <person name="Oldroyd G.E."/>
            <person name="Geurts R."/>
            <person name="Cannon S.B."/>
            <person name="Udvardi M.K."/>
            <person name="Benedito V.A."/>
            <person name="Mayer K.F."/>
            <person name="Gouzy J."/>
            <person name="Schoof H."/>
            <person name="Van de Peer Y."/>
            <person name="Proost S."/>
            <person name="Cook D.R."/>
            <person name="Meyers B.C."/>
            <person name="Spannagl M."/>
            <person name="Cheung F."/>
            <person name="De Mita S."/>
            <person name="Krishnakumar V."/>
            <person name="Gundlach H."/>
            <person name="Zhou S."/>
            <person name="Mudge J."/>
            <person name="Bharti A.K."/>
            <person name="Murray J.D."/>
            <person name="Naoumkina M.A."/>
            <person name="Rosen B."/>
            <person name="Silverstein K.A."/>
            <person name="Tang H."/>
            <person name="Rombauts S."/>
            <person name="Zhao P.X."/>
            <person name="Zhou P."/>
            <person name="Barbe V."/>
            <person name="Bardou P."/>
            <person name="Bechner M."/>
            <person name="Bellec A."/>
            <person name="Berger A."/>
            <person name="Berges H."/>
            <person name="Bidwell S."/>
            <person name="Bisseling T."/>
            <person name="Choisne N."/>
            <person name="Couloux A."/>
            <person name="Denny R."/>
            <person name="Deshpande S."/>
            <person name="Dai X."/>
            <person name="Doyle J.J."/>
            <person name="Dudez A.M."/>
            <person name="Farmer A.D."/>
            <person name="Fouteau S."/>
            <person name="Franken C."/>
            <person name="Gibelin C."/>
            <person name="Gish J."/>
            <person name="Goldstein S."/>
            <person name="Gonzalez A.J."/>
            <person name="Green P.J."/>
            <person name="Hallab A."/>
            <person name="Hartog M."/>
            <person name="Hua A."/>
            <person name="Humphray S.J."/>
            <person name="Jeong D.H."/>
            <person name="Jing Y."/>
            <person name="Jocker A."/>
            <person name="Kenton S.M."/>
            <person name="Kim D.J."/>
            <person name="Klee K."/>
            <person name="Lai H."/>
            <person name="Lang C."/>
            <person name="Lin S."/>
            <person name="Macmil S.L."/>
            <person name="Magdelenat G."/>
            <person name="Matthews L."/>
            <person name="McCorrison J."/>
            <person name="Monaghan E.L."/>
            <person name="Mun J.H."/>
            <person name="Najar F.Z."/>
            <person name="Nicholson C."/>
            <person name="Noirot C."/>
            <person name="O'Bleness M."/>
            <person name="Paule C.R."/>
            <person name="Poulain J."/>
            <person name="Prion F."/>
            <person name="Qin B."/>
            <person name="Qu C."/>
            <person name="Retzel E.F."/>
            <person name="Riddle C."/>
            <person name="Sallet E."/>
            <person name="Samain S."/>
            <person name="Samson N."/>
            <person name="Sanders I."/>
            <person name="Saurat O."/>
            <person name="Scarpelli C."/>
            <person name="Schiex T."/>
            <person name="Segurens B."/>
            <person name="Severin A.J."/>
            <person name="Sherrier D.J."/>
            <person name="Shi R."/>
            <person name="Sims S."/>
            <person name="Singer S.R."/>
            <person name="Sinharoy S."/>
            <person name="Sterck L."/>
            <person name="Viollet A."/>
            <person name="Wang B.B."/>
            <person name="Wang K."/>
            <person name="Wang M."/>
            <person name="Wang X."/>
            <person name="Warfsmann J."/>
            <person name="Weissenbach J."/>
            <person name="White D.D."/>
            <person name="White J.D."/>
            <person name="Wiley G.B."/>
            <person name="Wincker P."/>
            <person name="Xing Y."/>
            <person name="Yang L."/>
            <person name="Yao Z."/>
            <person name="Ying F."/>
            <person name="Zhai J."/>
            <person name="Zhou L."/>
            <person name="Zuber A."/>
            <person name="Denarie J."/>
            <person name="Dixon R.A."/>
            <person name="May G.D."/>
            <person name="Schwartz D.C."/>
            <person name="Rogers J."/>
            <person name="Quetier F."/>
            <person name="Town C.D."/>
            <person name="Roe B.A."/>
        </authorList>
    </citation>
    <scope>NUCLEOTIDE SEQUENCE [LARGE SCALE GENOMIC DNA]</scope>
    <source>
        <strain evidence="2">A17</strain>
        <strain evidence="3 4">cv. Jemalong A17</strain>
    </source>
</reference>
<dbReference type="AlphaFoldDB" id="G7LFE4"/>
<dbReference type="Proteomes" id="UP000002051">
    <property type="component" value="Chromosome 8"/>
</dbReference>
<dbReference type="PaxDb" id="3880-AET03123"/>
<feature type="domain" description="Sieve element occlusion N-terminal" evidence="1">
    <location>
        <begin position="49"/>
        <end position="117"/>
    </location>
</feature>
<keyword evidence="4" id="KW-1185">Reference proteome</keyword>
<evidence type="ECO:0000313" key="3">
    <source>
        <dbReference type="EnsemblPlants" id="AET03123"/>
    </source>
</evidence>
<dbReference type="GO" id="GO:0010088">
    <property type="term" value="P:phloem development"/>
    <property type="evidence" value="ECO:0007669"/>
    <property type="project" value="InterPro"/>
</dbReference>
<dbReference type="eggNOG" id="KOG1801">
    <property type="taxonomic scope" value="Eukaryota"/>
</dbReference>
<sequence>MSSDDTFSSPSKSLMLNDQSSDIIFTPNLSCGVMAKPPKPPDAKYETMMITTPRGEHYVPQTTMWKLQQLKTYSRDAKALVALAAFTLKYGNLLHLIETSTSSDQLVNSLKQLNQIQNRKVIVPRATQSGVGYITLEIPCLSDALQDIPVAVYWITASIIAAIGNNISVSDYTLSDSKDKLYFVDSKLKEPLNTAVDFQAKKTPETFNSSTDYKNSFMPLLLEGTHSDLYSNLLSVSHAPFCDVTKVERDNKQFKLPKSLFCQISFKSTKECNGKYEPEPGYLIAFTDIKRNTTYWDEVLQYLGLRGNMLIGFLSPDICQLSSLWYFGCQRQ</sequence>
<dbReference type="EnsemblPlants" id="AET03123">
    <property type="protein sequence ID" value="AET03123"/>
    <property type="gene ID" value="MTR_8g063020"/>
</dbReference>
<reference evidence="2 4" key="2">
    <citation type="journal article" date="2014" name="BMC Genomics">
        <title>An improved genome release (version Mt4.0) for the model legume Medicago truncatula.</title>
        <authorList>
            <person name="Tang H."/>
            <person name="Krishnakumar V."/>
            <person name="Bidwell S."/>
            <person name="Rosen B."/>
            <person name="Chan A."/>
            <person name="Zhou S."/>
            <person name="Gentzbittel L."/>
            <person name="Childs K.L."/>
            <person name="Yandell M."/>
            <person name="Gundlach H."/>
            <person name="Mayer K.F."/>
            <person name="Schwartz D.C."/>
            <person name="Town C.D."/>
        </authorList>
    </citation>
    <scope>GENOME REANNOTATION</scope>
    <source>
        <strain evidence="3 4">cv. Jemalong A17</strain>
    </source>
</reference>
<dbReference type="InterPro" id="IPR027942">
    <property type="entry name" value="SEO_N"/>
</dbReference>
<dbReference type="Pfam" id="PF14576">
    <property type="entry name" value="SEO_N"/>
    <property type="match status" value="1"/>
</dbReference>
<dbReference type="EMBL" id="CM001224">
    <property type="protein sequence ID" value="AET03123.1"/>
    <property type="molecule type" value="Genomic_DNA"/>
</dbReference>